<proteinExistence type="predicted"/>
<evidence type="ECO:0000256" key="3">
    <source>
        <dbReference type="ARBA" id="ARBA00023159"/>
    </source>
</evidence>
<dbReference type="Pfam" id="PF07739">
    <property type="entry name" value="TipAS"/>
    <property type="match status" value="1"/>
</dbReference>
<dbReference type="InterPro" id="IPR012925">
    <property type="entry name" value="TipAS_dom"/>
</dbReference>
<evidence type="ECO:0000256" key="2">
    <source>
        <dbReference type="ARBA" id="ARBA00023125"/>
    </source>
</evidence>
<protein>
    <submittedName>
        <fullName evidence="6">MerR family transcriptional regulator</fullName>
    </submittedName>
</protein>
<keyword evidence="7" id="KW-1185">Reference proteome</keyword>
<keyword evidence="3" id="KW-0010">Activator</keyword>
<dbReference type="InterPro" id="IPR000551">
    <property type="entry name" value="MerR-type_HTH_dom"/>
</dbReference>
<evidence type="ECO:0000313" key="6">
    <source>
        <dbReference type="EMBL" id="KAF1302379.1"/>
    </source>
</evidence>
<evidence type="ECO:0000259" key="5">
    <source>
        <dbReference type="PROSITE" id="PS50937"/>
    </source>
</evidence>
<dbReference type="EMBL" id="MAEL01000052">
    <property type="protein sequence ID" value="KAF1302379.1"/>
    <property type="molecule type" value="Genomic_DNA"/>
</dbReference>
<dbReference type="PANTHER" id="PTHR30204">
    <property type="entry name" value="REDOX-CYCLING DRUG-SENSING TRANSCRIPTIONAL ACTIVATOR SOXR"/>
    <property type="match status" value="1"/>
</dbReference>
<keyword evidence="2" id="KW-0238">DNA-binding</keyword>
<organism evidence="6 7">
    <name type="scientific">Candidatus Enterococcus willemsii</name>
    <dbReference type="NCBI Taxonomy" id="1857215"/>
    <lineage>
        <taxon>Bacteria</taxon>
        <taxon>Bacillati</taxon>
        <taxon>Bacillota</taxon>
        <taxon>Bacilli</taxon>
        <taxon>Lactobacillales</taxon>
        <taxon>Enterococcaceae</taxon>
        <taxon>Enterococcus</taxon>
    </lineage>
</organism>
<dbReference type="Proteomes" id="UP000782705">
    <property type="component" value="Unassembled WGS sequence"/>
</dbReference>
<keyword evidence="1" id="KW-0805">Transcription regulation</keyword>
<keyword evidence="4" id="KW-0804">Transcription</keyword>
<accession>A0ABQ6YX21</accession>
<reference evidence="6 7" key="1">
    <citation type="submission" date="2016-06" db="EMBL/GenBank/DDBJ databases">
        <title>Four novel species of enterococci isolated from chicken manure.</title>
        <authorList>
            <person name="Van Tyne D."/>
        </authorList>
    </citation>
    <scope>NUCLEOTIDE SEQUENCE [LARGE SCALE GENOMIC DNA]</scope>
    <source>
        <strain evidence="6 7">CU12B</strain>
    </source>
</reference>
<dbReference type="Gene3D" id="1.10.490.50">
    <property type="entry name" value="Antibiotic binding domain of TipA-like multidrug resistance regulators"/>
    <property type="match status" value="1"/>
</dbReference>
<evidence type="ECO:0000256" key="4">
    <source>
        <dbReference type="ARBA" id="ARBA00023163"/>
    </source>
</evidence>
<dbReference type="PANTHER" id="PTHR30204:SF90">
    <property type="entry name" value="HTH-TYPE TRANSCRIPTIONAL ACTIVATOR MTA"/>
    <property type="match status" value="1"/>
</dbReference>
<dbReference type="Pfam" id="PF13411">
    <property type="entry name" value="MerR_1"/>
    <property type="match status" value="1"/>
</dbReference>
<dbReference type="InterPro" id="IPR009061">
    <property type="entry name" value="DNA-bd_dom_put_sf"/>
</dbReference>
<dbReference type="PROSITE" id="PS50937">
    <property type="entry name" value="HTH_MERR_2"/>
    <property type="match status" value="1"/>
</dbReference>
<dbReference type="InterPro" id="IPR036244">
    <property type="entry name" value="TipA-like_antibiotic-bd"/>
</dbReference>
<dbReference type="PRINTS" id="PR00040">
    <property type="entry name" value="HTHMERR"/>
</dbReference>
<dbReference type="RefSeq" id="WP_161902779.1">
    <property type="nucleotide sequence ID" value="NZ_MAEL01000052.1"/>
</dbReference>
<dbReference type="SMART" id="SM00422">
    <property type="entry name" value="HTH_MERR"/>
    <property type="match status" value="1"/>
</dbReference>
<dbReference type="Gene3D" id="1.10.1660.10">
    <property type="match status" value="1"/>
</dbReference>
<sequence length="250" mass="29703">MEYTIKKIAQLSGVSARTLRYYDEIDLLKPSRVNSSNYRIYGQKEVDRLQQILFYRELDMKLEEIKEILDNPDFNVEQALRSHQKQLLERRNEIDRLLTTVQQTMKHYKGERIMSDKEKFEAFKQQKVAENESQYGTEIREKYGEKTVEASNDKYLNLTEQEMAEMQATEQQLFEKIDVYLQDPNLESDVAKEIYELHKKWLSYTWPTYSPEAHKGLGLMYVGDERFTAYYDEKYTGAAQALNDAIQYYA</sequence>
<dbReference type="CDD" id="cd01106">
    <property type="entry name" value="HTH_TipAL-Mta"/>
    <property type="match status" value="1"/>
</dbReference>
<name>A0ABQ6YX21_9ENTE</name>
<comment type="caution">
    <text evidence="6">The sequence shown here is derived from an EMBL/GenBank/DDBJ whole genome shotgun (WGS) entry which is preliminary data.</text>
</comment>
<feature type="domain" description="HTH merR-type" evidence="5">
    <location>
        <begin position="1"/>
        <end position="71"/>
    </location>
</feature>
<dbReference type="SUPFAM" id="SSF46955">
    <property type="entry name" value="Putative DNA-binding domain"/>
    <property type="match status" value="1"/>
</dbReference>
<evidence type="ECO:0000256" key="1">
    <source>
        <dbReference type="ARBA" id="ARBA00023015"/>
    </source>
</evidence>
<dbReference type="InterPro" id="IPR047057">
    <property type="entry name" value="MerR_fam"/>
</dbReference>
<gene>
    <name evidence="6" type="ORF">BAU17_08975</name>
</gene>
<evidence type="ECO:0000313" key="7">
    <source>
        <dbReference type="Proteomes" id="UP000782705"/>
    </source>
</evidence>
<dbReference type="SUPFAM" id="SSF89082">
    <property type="entry name" value="Antibiotic binding domain of TipA-like multidrug resistance regulators"/>
    <property type="match status" value="1"/>
</dbReference>